<reference evidence="4" key="1">
    <citation type="journal article" date="2013" name="Science">
        <title>The Amborella genome and the evolution of flowering plants.</title>
        <authorList>
            <consortium name="Amborella Genome Project"/>
        </authorList>
    </citation>
    <scope>NUCLEOTIDE SEQUENCE [LARGE SCALE GENOMIC DNA]</scope>
</reference>
<feature type="signal peptide" evidence="2">
    <location>
        <begin position="1"/>
        <end position="26"/>
    </location>
</feature>
<dbReference type="AlphaFoldDB" id="U5D9J9"/>
<sequence>MHIWSLAFWRPQGAVLWFFLGPLALSTPSCLGAGSEELMHHPNFDLMFLAYVMCVLLFIFGEDWGSGGLRWLSLIVLGVV</sequence>
<feature type="chain" id="PRO_5004658734" evidence="2">
    <location>
        <begin position="27"/>
        <end position="80"/>
    </location>
</feature>
<keyword evidence="4" id="KW-1185">Reference proteome</keyword>
<evidence type="ECO:0000313" key="4">
    <source>
        <dbReference type="Proteomes" id="UP000017836"/>
    </source>
</evidence>
<keyword evidence="2" id="KW-0732">Signal</keyword>
<gene>
    <name evidence="3" type="ORF">AMTR_s00067p00167040</name>
</gene>
<evidence type="ECO:0000256" key="1">
    <source>
        <dbReference type="SAM" id="Phobius"/>
    </source>
</evidence>
<dbReference type="Proteomes" id="UP000017836">
    <property type="component" value="Unassembled WGS sequence"/>
</dbReference>
<organism evidence="3 4">
    <name type="scientific">Amborella trichopoda</name>
    <dbReference type="NCBI Taxonomy" id="13333"/>
    <lineage>
        <taxon>Eukaryota</taxon>
        <taxon>Viridiplantae</taxon>
        <taxon>Streptophyta</taxon>
        <taxon>Embryophyta</taxon>
        <taxon>Tracheophyta</taxon>
        <taxon>Spermatophyta</taxon>
        <taxon>Magnoliopsida</taxon>
        <taxon>Amborellales</taxon>
        <taxon>Amborellaceae</taxon>
        <taxon>Amborella</taxon>
    </lineage>
</organism>
<keyword evidence="1" id="KW-0812">Transmembrane</keyword>
<keyword evidence="1" id="KW-0472">Membrane</keyword>
<dbReference type="EMBL" id="KI392078">
    <property type="protein sequence ID" value="ERN18905.1"/>
    <property type="molecule type" value="Genomic_DNA"/>
</dbReference>
<dbReference type="Gramene" id="ERN18905">
    <property type="protein sequence ID" value="ERN18905"/>
    <property type="gene ID" value="AMTR_s00067p00167040"/>
</dbReference>
<keyword evidence="1" id="KW-1133">Transmembrane helix</keyword>
<name>U5D9J9_AMBTC</name>
<evidence type="ECO:0000256" key="2">
    <source>
        <dbReference type="SAM" id="SignalP"/>
    </source>
</evidence>
<accession>U5D9J9</accession>
<protein>
    <submittedName>
        <fullName evidence="3">Uncharacterized protein</fullName>
    </submittedName>
</protein>
<evidence type="ECO:0000313" key="3">
    <source>
        <dbReference type="EMBL" id="ERN18905.1"/>
    </source>
</evidence>
<proteinExistence type="predicted"/>
<dbReference type="HOGENOM" id="CLU_2592962_0_0_1"/>
<feature type="transmembrane region" description="Helical" evidence="1">
    <location>
        <begin position="48"/>
        <end position="65"/>
    </location>
</feature>